<name>A0AAU8M2M8_9BACT</name>
<dbReference type="InterPro" id="IPR002350">
    <property type="entry name" value="Kazal_dom"/>
</dbReference>
<protein>
    <submittedName>
        <fullName evidence="3">Kazal-type serine protease inhibitor domain-containing protein</fullName>
    </submittedName>
</protein>
<dbReference type="KEGG" id="eaj:Q3M24_14220"/>
<keyword evidence="3" id="KW-0722">Serine protease inhibitor</keyword>
<reference evidence="3" key="2">
    <citation type="submission" date="2024-06" db="EMBL/GenBank/DDBJ databases">
        <authorList>
            <person name="Plum-Jensen L.E."/>
            <person name="Schramm A."/>
            <person name="Marshall I.P.G."/>
        </authorList>
    </citation>
    <scope>NUCLEOTIDE SEQUENCE</scope>
    <source>
        <strain evidence="3">Rat1</strain>
    </source>
</reference>
<feature type="region of interest" description="Disordered" evidence="1">
    <location>
        <begin position="23"/>
        <end position="52"/>
    </location>
</feature>
<dbReference type="Gene3D" id="3.30.60.30">
    <property type="match status" value="1"/>
</dbReference>
<sequence length="52" mass="5804">MCTRQYEPVCGCDGRTHSNPCTAASAGVSISHPGRCQDTPPPPVRHRRHRRY</sequence>
<keyword evidence="3" id="KW-0646">Protease inhibitor</keyword>
<evidence type="ECO:0000313" key="3">
    <source>
        <dbReference type="EMBL" id="XCN75455.1"/>
    </source>
</evidence>
<accession>A0AAU8M2M8</accession>
<proteinExistence type="predicted"/>
<dbReference type="EMBL" id="CP159373">
    <property type="protein sequence ID" value="XCN75455.1"/>
    <property type="molecule type" value="Genomic_DNA"/>
</dbReference>
<organism evidence="3">
    <name type="scientific">Candidatus Electrothrix aestuarii</name>
    <dbReference type="NCBI Taxonomy" id="3062594"/>
    <lineage>
        <taxon>Bacteria</taxon>
        <taxon>Pseudomonadati</taxon>
        <taxon>Thermodesulfobacteriota</taxon>
        <taxon>Desulfobulbia</taxon>
        <taxon>Desulfobulbales</taxon>
        <taxon>Desulfobulbaceae</taxon>
        <taxon>Candidatus Electrothrix</taxon>
    </lineage>
</organism>
<reference evidence="3" key="1">
    <citation type="journal article" date="2024" name="Syst. Appl. Microbiol.">
        <title>First single-strain enrichments of Electrothrix cable bacteria, description of E. aestuarii sp. nov. and E. rattekaaiensis sp. nov., and proposal of a cable bacteria taxonomy following the rules of the SeqCode.</title>
        <authorList>
            <person name="Plum-Jensen L.E."/>
            <person name="Schramm A."/>
            <person name="Marshall I.P.G."/>
        </authorList>
    </citation>
    <scope>NUCLEOTIDE SEQUENCE</scope>
    <source>
        <strain evidence="3">Rat1</strain>
    </source>
</reference>
<dbReference type="AlphaFoldDB" id="A0AAU8M2M8"/>
<gene>
    <name evidence="3" type="ORF">Q3M24_14220</name>
</gene>
<dbReference type="GO" id="GO:0004867">
    <property type="term" value="F:serine-type endopeptidase inhibitor activity"/>
    <property type="evidence" value="ECO:0007669"/>
    <property type="project" value="UniProtKB-KW"/>
</dbReference>
<dbReference type="PROSITE" id="PS51465">
    <property type="entry name" value="KAZAL_2"/>
    <property type="match status" value="1"/>
</dbReference>
<feature type="domain" description="Kazal-like" evidence="2">
    <location>
        <begin position="1"/>
        <end position="38"/>
    </location>
</feature>
<dbReference type="SUPFAM" id="SSF100895">
    <property type="entry name" value="Kazal-type serine protease inhibitors"/>
    <property type="match status" value="1"/>
</dbReference>
<dbReference type="InterPro" id="IPR036058">
    <property type="entry name" value="Kazal_dom_sf"/>
</dbReference>
<dbReference type="Pfam" id="PF00050">
    <property type="entry name" value="Kazal_1"/>
    <property type="match status" value="1"/>
</dbReference>
<evidence type="ECO:0000256" key="1">
    <source>
        <dbReference type="SAM" id="MobiDB-lite"/>
    </source>
</evidence>
<evidence type="ECO:0000259" key="2">
    <source>
        <dbReference type="PROSITE" id="PS51465"/>
    </source>
</evidence>